<keyword evidence="5 8" id="KW-0812">Transmembrane</keyword>
<protein>
    <submittedName>
        <fullName evidence="9">Iron chelate uptake ABC transporter family permease subunit</fullName>
    </submittedName>
</protein>
<name>A0A6G8QER9_9ACTN</name>
<keyword evidence="6 8" id="KW-1133">Transmembrane helix</keyword>
<keyword evidence="3" id="KW-0813">Transport</keyword>
<dbReference type="Gene3D" id="1.10.3470.10">
    <property type="entry name" value="ABC transporter involved in vitamin B12 uptake, BtuC"/>
    <property type="match status" value="1"/>
</dbReference>
<evidence type="ECO:0000256" key="1">
    <source>
        <dbReference type="ARBA" id="ARBA00004651"/>
    </source>
</evidence>
<comment type="similarity">
    <text evidence="2">Belongs to the binding-protein-dependent transport system permease family. FecCD subfamily.</text>
</comment>
<comment type="subcellular location">
    <subcellularLocation>
        <location evidence="1">Cell membrane</location>
        <topology evidence="1">Multi-pass membrane protein</topology>
    </subcellularLocation>
</comment>
<dbReference type="CDD" id="cd06550">
    <property type="entry name" value="TM_ABC_iron-siderophores_like"/>
    <property type="match status" value="1"/>
</dbReference>
<dbReference type="SUPFAM" id="SSF81345">
    <property type="entry name" value="ABC transporter involved in vitamin B12 uptake, BtuC"/>
    <property type="match status" value="1"/>
</dbReference>
<proteinExistence type="inferred from homology"/>
<dbReference type="Pfam" id="PF01032">
    <property type="entry name" value="FecCD"/>
    <property type="match status" value="1"/>
</dbReference>
<accession>A0A6G8QER9</accession>
<evidence type="ECO:0000313" key="9">
    <source>
        <dbReference type="EMBL" id="QIN85004.1"/>
    </source>
</evidence>
<evidence type="ECO:0000256" key="4">
    <source>
        <dbReference type="ARBA" id="ARBA00022475"/>
    </source>
</evidence>
<dbReference type="GO" id="GO:0022857">
    <property type="term" value="F:transmembrane transporter activity"/>
    <property type="evidence" value="ECO:0007669"/>
    <property type="project" value="InterPro"/>
</dbReference>
<gene>
    <name evidence="9" type="ORF">GBA63_02720</name>
</gene>
<evidence type="ECO:0000256" key="3">
    <source>
        <dbReference type="ARBA" id="ARBA00022448"/>
    </source>
</evidence>
<dbReference type="InterPro" id="IPR037294">
    <property type="entry name" value="ABC_BtuC-like"/>
</dbReference>
<dbReference type="KEGG" id="rub:GBA63_02720"/>
<evidence type="ECO:0000256" key="7">
    <source>
        <dbReference type="ARBA" id="ARBA00023136"/>
    </source>
</evidence>
<dbReference type="PANTHER" id="PTHR30472">
    <property type="entry name" value="FERRIC ENTEROBACTIN TRANSPORT SYSTEM PERMEASE PROTEIN"/>
    <property type="match status" value="1"/>
</dbReference>
<sequence length="331" mass="33951">MLDPRAIIVFVLLGLVAFAGVVANVGVGEYPIAPPDVIRALLGLGSDDGNYGFIVNALRLPRALVAVLVGAALAVSGAVLQGITKNDLAAPDIVGVNAGAGLAAVTLIVAFPSVSAAYLPPAAFGGALVVAGLLYLLAWRGSSSPTRLILVGVGLGAVATALTTFMITFGEIYQVSQALVWLTGSVYGRSWEQVLTLLPWLVIFMPLTLLRFRHLNALGLGDEVARGLGVRVELERGLLVLCSVALAAAAVATAGTIAFVGLMAPHIARRLVGPAHGGLLPVSAMTGGAMVVLSDLVGRTLFAPVEIPCGIVTAVVGAPFFLYLLYKTRKA</sequence>
<evidence type="ECO:0000256" key="5">
    <source>
        <dbReference type="ARBA" id="ARBA00022692"/>
    </source>
</evidence>
<feature type="transmembrane region" description="Helical" evidence="8">
    <location>
        <begin position="63"/>
        <end position="81"/>
    </location>
</feature>
<keyword evidence="7 8" id="KW-0472">Membrane</keyword>
<feature type="transmembrane region" description="Helical" evidence="8">
    <location>
        <begin position="238"/>
        <end position="264"/>
    </location>
</feature>
<feature type="transmembrane region" description="Helical" evidence="8">
    <location>
        <begin position="93"/>
        <end position="111"/>
    </location>
</feature>
<dbReference type="GO" id="GO:0033214">
    <property type="term" value="P:siderophore-iron import into cell"/>
    <property type="evidence" value="ECO:0007669"/>
    <property type="project" value="TreeGrafter"/>
</dbReference>
<feature type="transmembrane region" description="Helical" evidence="8">
    <location>
        <begin position="117"/>
        <end position="136"/>
    </location>
</feature>
<keyword evidence="10" id="KW-1185">Reference proteome</keyword>
<feature type="transmembrane region" description="Helical" evidence="8">
    <location>
        <begin position="301"/>
        <end position="326"/>
    </location>
</feature>
<dbReference type="Proteomes" id="UP000501452">
    <property type="component" value="Chromosome"/>
</dbReference>
<evidence type="ECO:0000313" key="10">
    <source>
        <dbReference type="Proteomes" id="UP000501452"/>
    </source>
</evidence>
<dbReference type="EMBL" id="CP045119">
    <property type="protein sequence ID" value="QIN85004.1"/>
    <property type="molecule type" value="Genomic_DNA"/>
</dbReference>
<feature type="transmembrane region" description="Helical" evidence="8">
    <location>
        <begin position="148"/>
        <end position="170"/>
    </location>
</feature>
<dbReference type="FunFam" id="1.10.3470.10:FF:000001">
    <property type="entry name" value="Vitamin B12 ABC transporter permease BtuC"/>
    <property type="match status" value="1"/>
</dbReference>
<evidence type="ECO:0000256" key="8">
    <source>
        <dbReference type="SAM" id="Phobius"/>
    </source>
</evidence>
<dbReference type="InterPro" id="IPR000522">
    <property type="entry name" value="ABC_transptr_permease_BtuC"/>
</dbReference>
<organism evidence="9 10">
    <name type="scientific">Rubrobacter tropicus</name>
    <dbReference type="NCBI Taxonomy" id="2653851"/>
    <lineage>
        <taxon>Bacteria</taxon>
        <taxon>Bacillati</taxon>
        <taxon>Actinomycetota</taxon>
        <taxon>Rubrobacteria</taxon>
        <taxon>Rubrobacterales</taxon>
        <taxon>Rubrobacteraceae</taxon>
        <taxon>Rubrobacter</taxon>
    </lineage>
</organism>
<evidence type="ECO:0000256" key="2">
    <source>
        <dbReference type="ARBA" id="ARBA00007935"/>
    </source>
</evidence>
<dbReference type="PANTHER" id="PTHR30472:SF24">
    <property type="entry name" value="FERRIC ENTEROBACTIN TRANSPORT SYSTEM PERMEASE PROTEIN FEPG"/>
    <property type="match status" value="1"/>
</dbReference>
<keyword evidence="4" id="KW-1003">Cell membrane</keyword>
<dbReference type="AlphaFoldDB" id="A0A6G8QER9"/>
<reference evidence="9 10" key="1">
    <citation type="submission" date="2019-10" db="EMBL/GenBank/DDBJ databases">
        <title>Rubrobacter sp nov SCSIO 52090 isolated from a deep-sea sediment in the South China Sea.</title>
        <authorList>
            <person name="Chen R.W."/>
        </authorList>
    </citation>
    <scope>NUCLEOTIDE SEQUENCE [LARGE SCALE GENOMIC DNA]</scope>
    <source>
        <strain evidence="9 10">SCSIO 52909</strain>
    </source>
</reference>
<dbReference type="GO" id="GO:0005886">
    <property type="term" value="C:plasma membrane"/>
    <property type="evidence" value="ECO:0007669"/>
    <property type="project" value="UniProtKB-SubCell"/>
</dbReference>
<evidence type="ECO:0000256" key="6">
    <source>
        <dbReference type="ARBA" id="ARBA00022989"/>
    </source>
</evidence>